<feature type="region of interest" description="Disordered" evidence="1">
    <location>
        <begin position="1085"/>
        <end position="1207"/>
    </location>
</feature>
<feature type="region of interest" description="Disordered" evidence="1">
    <location>
        <begin position="647"/>
        <end position="764"/>
    </location>
</feature>
<feature type="compositionally biased region" description="Basic and acidic residues" evidence="1">
    <location>
        <begin position="1132"/>
        <end position="1145"/>
    </location>
</feature>
<comment type="caution">
    <text evidence="2">The sequence shown here is derived from an EMBL/GenBank/DDBJ whole genome shotgun (WGS) entry which is preliminary data.</text>
</comment>
<feature type="compositionally biased region" description="Low complexity" evidence="1">
    <location>
        <begin position="371"/>
        <end position="380"/>
    </location>
</feature>
<feature type="compositionally biased region" description="Polar residues" evidence="1">
    <location>
        <begin position="1189"/>
        <end position="1207"/>
    </location>
</feature>
<feature type="compositionally biased region" description="Low complexity" evidence="1">
    <location>
        <begin position="927"/>
        <end position="940"/>
    </location>
</feature>
<protein>
    <submittedName>
        <fullName evidence="2">Uncharacterized protein</fullName>
    </submittedName>
</protein>
<dbReference type="OrthoDB" id="5396360at2759"/>
<feature type="region of interest" description="Disordered" evidence="1">
    <location>
        <begin position="1"/>
        <end position="53"/>
    </location>
</feature>
<feature type="compositionally biased region" description="Basic and acidic residues" evidence="1">
    <location>
        <begin position="979"/>
        <end position="988"/>
    </location>
</feature>
<feature type="compositionally biased region" description="Polar residues" evidence="1">
    <location>
        <begin position="671"/>
        <end position="690"/>
    </location>
</feature>
<feature type="compositionally biased region" description="Pro residues" evidence="1">
    <location>
        <begin position="435"/>
        <end position="445"/>
    </location>
</feature>
<feature type="compositionally biased region" description="Polar residues" evidence="1">
    <location>
        <begin position="1012"/>
        <end position="1027"/>
    </location>
</feature>
<feature type="compositionally biased region" description="Pro residues" evidence="1">
    <location>
        <begin position="405"/>
        <end position="425"/>
    </location>
</feature>
<feature type="compositionally biased region" description="Basic and acidic residues" evidence="1">
    <location>
        <begin position="1160"/>
        <end position="1175"/>
    </location>
</feature>
<evidence type="ECO:0000313" key="3">
    <source>
        <dbReference type="Proteomes" id="UP000800093"/>
    </source>
</evidence>
<keyword evidence="3" id="KW-1185">Reference proteome</keyword>
<evidence type="ECO:0000256" key="1">
    <source>
        <dbReference type="SAM" id="MobiDB-lite"/>
    </source>
</evidence>
<accession>A0A9P4NBY7</accession>
<feature type="compositionally biased region" description="Basic and acidic residues" evidence="1">
    <location>
        <begin position="39"/>
        <end position="53"/>
    </location>
</feature>
<name>A0A9P4NBY7_9PLEO</name>
<gene>
    <name evidence="2" type="ORF">CC78DRAFT_573713</name>
</gene>
<feature type="region of interest" description="Disordered" evidence="1">
    <location>
        <begin position="955"/>
        <end position="1055"/>
    </location>
</feature>
<feature type="region of interest" description="Disordered" evidence="1">
    <location>
        <begin position="288"/>
        <end position="500"/>
    </location>
</feature>
<organism evidence="2 3">
    <name type="scientific">Lojkania enalia</name>
    <dbReference type="NCBI Taxonomy" id="147567"/>
    <lineage>
        <taxon>Eukaryota</taxon>
        <taxon>Fungi</taxon>
        <taxon>Dikarya</taxon>
        <taxon>Ascomycota</taxon>
        <taxon>Pezizomycotina</taxon>
        <taxon>Dothideomycetes</taxon>
        <taxon>Pleosporomycetidae</taxon>
        <taxon>Pleosporales</taxon>
        <taxon>Pleosporales incertae sedis</taxon>
        <taxon>Lojkania</taxon>
    </lineage>
</organism>
<feature type="region of interest" description="Disordered" evidence="1">
    <location>
        <begin position="913"/>
        <end position="940"/>
    </location>
</feature>
<evidence type="ECO:0000313" key="2">
    <source>
        <dbReference type="EMBL" id="KAF2270431.1"/>
    </source>
</evidence>
<dbReference type="AlphaFoldDB" id="A0A9P4NBY7"/>
<dbReference type="Proteomes" id="UP000800093">
    <property type="component" value="Unassembled WGS sequence"/>
</dbReference>
<feature type="region of interest" description="Disordered" evidence="1">
    <location>
        <begin position="850"/>
        <end position="885"/>
    </location>
</feature>
<reference evidence="3" key="1">
    <citation type="journal article" date="2020" name="Stud. Mycol.">
        <title>101 Dothideomycetes genomes: A test case for predicting lifestyles and emergence of pathogens.</title>
        <authorList>
            <person name="Haridas S."/>
            <person name="Albert R."/>
            <person name="Binder M."/>
            <person name="Bloem J."/>
            <person name="LaButti K."/>
            <person name="Salamov A."/>
            <person name="Andreopoulos B."/>
            <person name="Baker S."/>
            <person name="Barry K."/>
            <person name="Bills G."/>
            <person name="Bluhm B."/>
            <person name="Cannon C."/>
            <person name="Castanera R."/>
            <person name="Culley D."/>
            <person name="Daum C."/>
            <person name="Ezra D."/>
            <person name="Gonzalez J."/>
            <person name="Henrissat B."/>
            <person name="Kuo A."/>
            <person name="Liang C."/>
            <person name="Lipzen A."/>
            <person name="Lutzoni F."/>
            <person name="Magnuson J."/>
            <person name="Mondo S."/>
            <person name="Nolan M."/>
            <person name="Ohm R."/>
            <person name="Pangilinan J."/>
            <person name="Park H.-J."/>
            <person name="Ramirez L."/>
            <person name="Alfaro M."/>
            <person name="Sun H."/>
            <person name="Tritt A."/>
            <person name="Yoshinaga Y."/>
            <person name="Zwiers L.-H."/>
            <person name="Turgeon B."/>
            <person name="Goodwin S."/>
            <person name="Spatafora J."/>
            <person name="Crous P."/>
            <person name="Grigoriev I."/>
        </authorList>
    </citation>
    <scope>NUCLEOTIDE SEQUENCE [LARGE SCALE GENOMIC DNA]</scope>
    <source>
        <strain evidence="3">CBS 304.66</strain>
    </source>
</reference>
<feature type="compositionally biased region" description="Basic and acidic residues" evidence="1">
    <location>
        <begin position="1111"/>
        <end position="1124"/>
    </location>
</feature>
<feature type="compositionally biased region" description="Basic residues" evidence="1">
    <location>
        <begin position="1089"/>
        <end position="1103"/>
    </location>
</feature>
<sequence>MAGTRRRSRISDTAAVQQQQQQQQRRSAPRAASTVIVDQEQRNEDRVDARRSSEVDYGAAVAKKKKKKKIDDDVVEMIDIPERSKSSSGSKSTTGMCKNCGGRVGEFYNSWHQVTGTYYLPTLLGSYNSKLRPHGKQTAASMGTDIDGCLIQPLACPSCSDTLGFTALDVPPSKQSFRYVSSPAATAVLVAATAVCLVQVVECCTSGVGLFSLWLRAWLVCPLPGPITDARPAVWRWAAGVLHAHRLHRVLTGRAAIIKPASRAFRDGRDFFKLPRIELRCELAPNQTSVVEPQVDPAVPDPLPVDDSEPSSPVPVIRPSADDADDMEVDTRPPHASQPPPPPSGPLLLPPPPPPAQPAPPPHPHHHHEQQQQNQQSQQSQHHDAHHHHHQPVQPVQQVEANRPSLPPPPPPIRSSPGAPLPPVHSLPLQKSPSNPLPLPSPSPGVKPVHDVPYVQPPSTEGSAGLANRTRELPPVVSHPHPHSHSPSEQHRQNGQYYPRPPQDVQLDAIERLQTQISQNSGALMIHGRDMRRFEESVKQQEDFSRDVQGQLHHQSSELRRVDDAIGRLQHEMRGIRELLETLSRDVQAAARANGQGIPGQSVSAQDSALELMAAQVSVVSQKVNEVDTLKITIEIMKNKIQRLEEAAAGAPSLQSGSHPFPSPREPSAHSAHSSHTVPSYHTTPSTVPHISTPIHPAQRPASFHSHGNHSTATPEVSQRAEPAQAQSGWVTVNTSAKRSLPNGVDDPHDPIGEPVGSPKRPKLAPIEPRVAFGSSQQATPHQQHIVYDQMDTDDSESRIPPHTHSLPSQHSRDSIPESTLASQHAAYPPYNTQDAPSDDSWRPESQRIIEHRTPRGRGRGGGPGSRGGRGRKSIPAQVHLGTPEWEREDWQGIAESQTSPDGFYNHAARSGRGILRRGSGGGGGASRVSRPSSSSGRAISLGLQGVTPGISHIGLPADPYAHTKKTRTKPTRNADGILIRKDGRPDMRSQSSAANLRKVHARKEEQKSTDRSFTPTPSISNLQHATSMDADTPSPTAFGPDGQNLTRSVQKKHHQIMGKMFPGGVEESRKEHDYSRKVFEHDQDHTAHPRGQHHHYHHHHHQQNAPHSPLEIKREQIEERRIPDSQTPEGGRSDGDADMDRSDHADDEAQSLSGGSENSGRDSQYHDAANHEGPRQPSEPQENGAPAPQSTADSSQTVQAASTITS</sequence>
<feature type="region of interest" description="Disordered" evidence="1">
    <location>
        <begin position="791"/>
        <end position="822"/>
    </location>
</feature>
<proteinExistence type="predicted"/>
<feature type="compositionally biased region" description="Polar residues" evidence="1">
    <location>
        <begin position="725"/>
        <end position="738"/>
    </location>
</feature>
<dbReference type="EMBL" id="ML986579">
    <property type="protein sequence ID" value="KAF2270431.1"/>
    <property type="molecule type" value="Genomic_DNA"/>
</dbReference>
<feature type="compositionally biased region" description="Pro residues" evidence="1">
    <location>
        <begin position="336"/>
        <end position="362"/>
    </location>
</feature>